<evidence type="ECO:0000313" key="2">
    <source>
        <dbReference type="RefSeq" id="XP_014674220.1"/>
    </source>
</evidence>
<name>A0ABM1EPU9_PRICU</name>
<protein>
    <submittedName>
        <fullName evidence="2">Uncharacterized protein LOC106814420</fullName>
    </submittedName>
</protein>
<dbReference type="PANTHER" id="PTHR46601:SF1">
    <property type="entry name" value="ADF-H DOMAIN-CONTAINING PROTEIN"/>
    <property type="match status" value="1"/>
</dbReference>
<dbReference type="PANTHER" id="PTHR46601">
    <property type="entry name" value="ULP_PROTEASE DOMAIN-CONTAINING PROTEIN"/>
    <property type="match status" value="1"/>
</dbReference>
<dbReference type="Proteomes" id="UP000695022">
    <property type="component" value="Unplaced"/>
</dbReference>
<accession>A0ABM1EPU9</accession>
<sequence length="233" mass="26525">MLKLQALNYLACTHGHKEVKLADKYELIAATLCPKENENDKYFQPTCIRRNCDDCGVKLLDDKFAGLLEDAGSQSVKWRKWCNKKYMHDGKEKSKKCIVTKTGTVESFIGELKDETVSLASHMFVASWQHDMYRKVTKDPPENTVIAVLDFAENYSCQSQDEVQSAHWAKDQVTIHPIVATYICPDHGDHAVQEAIVIISNDLVHDGNAVHHFTELAVTHLRENQKVQMQRLI</sequence>
<reference evidence="2" key="1">
    <citation type="submission" date="2025-08" db="UniProtKB">
        <authorList>
            <consortium name="RefSeq"/>
        </authorList>
    </citation>
    <scope>IDENTIFICATION</scope>
</reference>
<proteinExistence type="predicted"/>
<organism evidence="1 2">
    <name type="scientific">Priapulus caudatus</name>
    <name type="common">Priapulid worm</name>
    <dbReference type="NCBI Taxonomy" id="37621"/>
    <lineage>
        <taxon>Eukaryota</taxon>
        <taxon>Metazoa</taxon>
        <taxon>Ecdysozoa</taxon>
        <taxon>Scalidophora</taxon>
        <taxon>Priapulida</taxon>
        <taxon>Priapulimorpha</taxon>
        <taxon>Priapulimorphida</taxon>
        <taxon>Priapulidae</taxon>
        <taxon>Priapulus</taxon>
    </lineage>
</organism>
<dbReference type="RefSeq" id="XP_014674220.1">
    <property type="nucleotide sequence ID" value="XM_014818734.1"/>
</dbReference>
<gene>
    <name evidence="2" type="primary">LOC106814420</name>
</gene>
<keyword evidence="1" id="KW-1185">Reference proteome</keyword>
<dbReference type="GeneID" id="106814420"/>
<evidence type="ECO:0000313" key="1">
    <source>
        <dbReference type="Proteomes" id="UP000695022"/>
    </source>
</evidence>